<evidence type="ECO:0000256" key="2">
    <source>
        <dbReference type="ARBA" id="ARBA00025796"/>
    </source>
</evidence>
<comment type="caution">
    <text evidence="5">The sequence shown here is derived from an EMBL/GenBank/DDBJ whole genome shotgun (WGS) entry which is preliminary data.</text>
</comment>
<keyword evidence="6" id="KW-1185">Reference proteome</keyword>
<protein>
    <recommendedName>
        <fullName evidence="3">Protein TILLER ANGLE CONTROL 1</fullName>
    </recommendedName>
</protein>
<evidence type="ECO:0000256" key="4">
    <source>
        <dbReference type="SAM" id="MobiDB-lite"/>
    </source>
</evidence>
<feature type="compositionally biased region" description="Acidic residues" evidence="4">
    <location>
        <begin position="72"/>
        <end position="88"/>
    </location>
</feature>
<dbReference type="InterPro" id="IPR044989">
    <property type="entry name" value="TAC1"/>
</dbReference>
<dbReference type="PANTHER" id="PTHR38366">
    <property type="entry name" value="NAD-DEPENDENT PROTEIN DEACETYLASE HST1-LIKE PROTEIN"/>
    <property type="match status" value="1"/>
</dbReference>
<dbReference type="Proteomes" id="UP001370490">
    <property type="component" value="Unassembled WGS sequence"/>
</dbReference>
<evidence type="ECO:0000256" key="3">
    <source>
        <dbReference type="ARBA" id="ARBA00026138"/>
    </source>
</evidence>
<evidence type="ECO:0000256" key="1">
    <source>
        <dbReference type="ARBA" id="ARBA00022604"/>
    </source>
</evidence>
<evidence type="ECO:0000313" key="6">
    <source>
        <dbReference type="Proteomes" id="UP001370490"/>
    </source>
</evidence>
<organism evidence="5 6">
    <name type="scientific">Dillenia turbinata</name>
    <dbReference type="NCBI Taxonomy" id="194707"/>
    <lineage>
        <taxon>Eukaryota</taxon>
        <taxon>Viridiplantae</taxon>
        <taxon>Streptophyta</taxon>
        <taxon>Embryophyta</taxon>
        <taxon>Tracheophyta</taxon>
        <taxon>Spermatophyta</taxon>
        <taxon>Magnoliopsida</taxon>
        <taxon>eudicotyledons</taxon>
        <taxon>Gunneridae</taxon>
        <taxon>Pentapetalae</taxon>
        <taxon>Dilleniales</taxon>
        <taxon>Dilleniaceae</taxon>
        <taxon>Dillenia</taxon>
    </lineage>
</organism>
<feature type="region of interest" description="Disordered" evidence="4">
    <location>
        <begin position="69"/>
        <end position="91"/>
    </location>
</feature>
<accession>A0AAN8UJW4</accession>
<comment type="similarity">
    <text evidence="2">Belongs to the TAC family.</text>
</comment>
<evidence type="ECO:0000313" key="5">
    <source>
        <dbReference type="EMBL" id="KAK6918188.1"/>
    </source>
</evidence>
<sequence>MPGEGADQNVKKNIELVASDTDTQALLRNVAIVDVIEDWKDGILRIGTFGFDPLKSFNYQKNQCGHEGKDEYYEEEAEDHQEEEEDKEGEGYFVSEDEENEELNPLMYAAFNRGAEEKQSNYVTCVPKNGMLMTIDGVRLIPKEQEDIIIEEDQKKKRGKRVTLADLFSADSDSDFSLDSEFIKEVLSDSKESQHEVCDKKSEVIKKSNLSFAKKLIPRAGNDALPIKKLHRLVRRMLKRKIHPDIGSKTPKPDSEIKAAMNEFGCSESASLRQA</sequence>
<reference evidence="5 6" key="1">
    <citation type="submission" date="2023-12" db="EMBL/GenBank/DDBJ databases">
        <title>A high-quality genome assembly for Dillenia turbinata (Dilleniales).</title>
        <authorList>
            <person name="Chanderbali A."/>
        </authorList>
    </citation>
    <scope>NUCLEOTIDE SEQUENCE [LARGE SCALE GENOMIC DNA]</scope>
    <source>
        <strain evidence="5">LSX21</strain>
        <tissue evidence="5">Leaf</tissue>
    </source>
</reference>
<gene>
    <name evidence="5" type="ORF">RJ641_016610</name>
</gene>
<dbReference type="PANTHER" id="PTHR38366:SF1">
    <property type="entry name" value="PROTEIN TILLER ANGLE CONTROL 1"/>
    <property type="match status" value="1"/>
</dbReference>
<proteinExistence type="inferred from homology"/>
<dbReference type="AlphaFoldDB" id="A0AAN8UJW4"/>
<name>A0AAN8UJW4_9MAGN</name>
<dbReference type="GO" id="GO:0001763">
    <property type="term" value="P:morphogenesis of a branching structure"/>
    <property type="evidence" value="ECO:0007669"/>
    <property type="project" value="InterPro"/>
</dbReference>
<dbReference type="EMBL" id="JBAMMX010000022">
    <property type="protein sequence ID" value="KAK6918188.1"/>
    <property type="molecule type" value="Genomic_DNA"/>
</dbReference>
<keyword evidence="1" id="KW-0341">Growth regulation</keyword>